<dbReference type="EC" id="3.5.4.33" evidence="8"/>
<dbReference type="NCBIfam" id="NF008113">
    <property type="entry name" value="PRK10860.1"/>
    <property type="match status" value="1"/>
</dbReference>
<keyword evidence="4 8" id="KW-0479">Metal-binding</keyword>
<accession>A0A2J0KTR0</accession>
<dbReference type="CDD" id="cd01285">
    <property type="entry name" value="nucleoside_deaminase"/>
    <property type="match status" value="1"/>
</dbReference>
<dbReference type="AlphaFoldDB" id="A0A2J0KTR0"/>
<dbReference type="InterPro" id="IPR028883">
    <property type="entry name" value="tRNA_aden_deaminase"/>
</dbReference>
<dbReference type="GO" id="GO:0052717">
    <property type="term" value="F:tRNA-specific adenosine-34 deaminase activity"/>
    <property type="evidence" value="ECO:0007669"/>
    <property type="project" value="UniProtKB-UniRule"/>
</dbReference>
<dbReference type="SUPFAM" id="SSF53927">
    <property type="entry name" value="Cytidine deaminase-like"/>
    <property type="match status" value="1"/>
</dbReference>
<dbReference type="PROSITE" id="PS00903">
    <property type="entry name" value="CYT_DCMP_DEAMINASES_1"/>
    <property type="match status" value="1"/>
</dbReference>
<keyword evidence="5 8" id="KW-0378">Hydrolase</keyword>
<dbReference type="Gene3D" id="3.40.140.10">
    <property type="entry name" value="Cytidine Deaminase, domain 2"/>
    <property type="match status" value="1"/>
</dbReference>
<comment type="caution">
    <text evidence="10">The sequence shown here is derived from an EMBL/GenBank/DDBJ whole genome shotgun (WGS) entry which is preliminary data.</text>
</comment>
<evidence type="ECO:0000256" key="8">
    <source>
        <dbReference type="HAMAP-Rule" id="MF_00972"/>
    </source>
</evidence>
<sequence length="161" mass="18208">MTPDEFYMREALKEAHKAFDADEIPVGAVIVHNDKIIARAHNQIKLLKDPTAHAEMIALTQAASYLNNERLINTRAYVTIEPCAMCCGAFILSRIKYLVYGAPDPKTGACGSVFNIVNNKKLNHRIKVKKGILEEDCGSLLKEFFRKKREKKRERLSPSPH</sequence>
<evidence type="ECO:0000256" key="3">
    <source>
        <dbReference type="ARBA" id="ARBA00022694"/>
    </source>
</evidence>
<evidence type="ECO:0000259" key="9">
    <source>
        <dbReference type="PROSITE" id="PS51747"/>
    </source>
</evidence>
<dbReference type="InterPro" id="IPR058535">
    <property type="entry name" value="MafB19-deam"/>
</dbReference>
<dbReference type="GO" id="GO:0008270">
    <property type="term" value="F:zinc ion binding"/>
    <property type="evidence" value="ECO:0007669"/>
    <property type="project" value="UniProtKB-UniRule"/>
</dbReference>
<name>A0A2J0KTR0_9BACT</name>
<feature type="active site" description="Proton donor" evidence="8">
    <location>
        <position position="55"/>
    </location>
</feature>
<feature type="domain" description="CMP/dCMP-type deaminase" evidence="9">
    <location>
        <begin position="2"/>
        <end position="113"/>
    </location>
</feature>
<evidence type="ECO:0000313" key="11">
    <source>
        <dbReference type="Proteomes" id="UP000230052"/>
    </source>
</evidence>
<evidence type="ECO:0000256" key="6">
    <source>
        <dbReference type="ARBA" id="ARBA00022833"/>
    </source>
</evidence>
<keyword evidence="6 8" id="KW-0862">Zinc</keyword>
<comment type="function">
    <text evidence="8">Catalyzes the deamination of adenosine to inosine at the wobble position 34 of tRNA(Arg2).</text>
</comment>
<reference evidence="10 11" key="1">
    <citation type="submission" date="2017-09" db="EMBL/GenBank/DDBJ databases">
        <title>Depth-based differentiation of microbial function through sediment-hosted aquifers and enrichment of novel symbionts in the deep terrestrial subsurface.</title>
        <authorList>
            <person name="Probst A.J."/>
            <person name="Ladd B."/>
            <person name="Jarett J.K."/>
            <person name="Geller-Mcgrath D.E."/>
            <person name="Sieber C.M."/>
            <person name="Emerson J.B."/>
            <person name="Anantharaman K."/>
            <person name="Thomas B.C."/>
            <person name="Malmstrom R."/>
            <person name="Stieglmeier M."/>
            <person name="Klingl A."/>
            <person name="Woyke T."/>
            <person name="Ryan C.M."/>
            <person name="Banfield J.F."/>
        </authorList>
    </citation>
    <scope>NUCLEOTIDE SEQUENCE [LARGE SCALE GENOMIC DNA]</scope>
    <source>
        <strain evidence="10">CG07_land_8_20_14_0_80_42_15</strain>
    </source>
</reference>
<evidence type="ECO:0000256" key="4">
    <source>
        <dbReference type="ARBA" id="ARBA00022723"/>
    </source>
</evidence>
<dbReference type="GO" id="GO:0002100">
    <property type="term" value="P:tRNA wobble adenosine to inosine editing"/>
    <property type="evidence" value="ECO:0007669"/>
    <property type="project" value="UniProtKB-UniRule"/>
</dbReference>
<dbReference type="Proteomes" id="UP000230052">
    <property type="component" value="Unassembled WGS sequence"/>
</dbReference>
<dbReference type="EMBL" id="PEWV01000031">
    <property type="protein sequence ID" value="PIU41881.1"/>
    <property type="molecule type" value="Genomic_DNA"/>
</dbReference>
<dbReference type="FunFam" id="3.40.140.10:FF:000005">
    <property type="entry name" value="tRNA-specific adenosine deaminase"/>
    <property type="match status" value="1"/>
</dbReference>
<comment type="subunit">
    <text evidence="2 8">Homodimer.</text>
</comment>
<dbReference type="PROSITE" id="PS51747">
    <property type="entry name" value="CYT_DCMP_DEAMINASES_2"/>
    <property type="match status" value="1"/>
</dbReference>
<comment type="catalytic activity">
    <reaction evidence="7 8">
        <text>adenosine(34) in tRNA + H2O + H(+) = inosine(34) in tRNA + NH4(+)</text>
        <dbReference type="Rhea" id="RHEA:43168"/>
        <dbReference type="Rhea" id="RHEA-COMP:10373"/>
        <dbReference type="Rhea" id="RHEA-COMP:10374"/>
        <dbReference type="ChEBI" id="CHEBI:15377"/>
        <dbReference type="ChEBI" id="CHEBI:15378"/>
        <dbReference type="ChEBI" id="CHEBI:28938"/>
        <dbReference type="ChEBI" id="CHEBI:74411"/>
        <dbReference type="ChEBI" id="CHEBI:82852"/>
        <dbReference type="EC" id="3.5.4.33"/>
    </reaction>
</comment>
<evidence type="ECO:0000256" key="1">
    <source>
        <dbReference type="ARBA" id="ARBA00010669"/>
    </source>
</evidence>
<dbReference type="Pfam" id="PF14437">
    <property type="entry name" value="MafB19-deam"/>
    <property type="match status" value="1"/>
</dbReference>
<dbReference type="PANTHER" id="PTHR11079">
    <property type="entry name" value="CYTOSINE DEAMINASE FAMILY MEMBER"/>
    <property type="match status" value="1"/>
</dbReference>
<feature type="binding site" evidence="8">
    <location>
        <position position="83"/>
    </location>
    <ligand>
        <name>Zn(2+)</name>
        <dbReference type="ChEBI" id="CHEBI:29105"/>
        <note>catalytic</note>
    </ligand>
</feature>
<comment type="cofactor">
    <cofactor evidence="8">
        <name>Zn(2+)</name>
        <dbReference type="ChEBI" id="CHEBI:29105"/>
    </cofactor>
    <text evidence="8">Binds 1 zinc ion per subunit.</text>
</comment>
<evidence type="ECO:0000256" key="7">
    <source>
        <dbReference type="ARBA" id="ARBA00048045"/>
    </source>
</evidence>
<dbReference type="HAMAP" id="MF_00972">
    <property type="entry name" value="tRNA_aden_deaminase"/>
    <property type="match status" value="1"/>
</dbReference>
<comment type="similarity">
    <text evidence="1">Belongs to the cytidine and deoxycytidylate deaminase family. ADAT2 subfamily.</text>
</comment>
<dbReference type="InterPro" id="IPR016193">
    <property type="entry name" value="Cytidine_deaminase-like"/>
</dbReference>
<protein>
    <recommendedName>
        <fullName evidence="8">tRNA-specific adenosine deaminase</fullName>
        <ecNumber evidence="8">3.5.4.33</ecNumber>
    </recommendedName>
</protein>
<evidence type="ECO:0000313" key="10">
    <source>
        <dbReference type="EMBL" id="PIU41881.1"/>
    </source>
</evidence>
<dbReference type="PANTHER" id="PTHR11079:SF202">
    <property type="entry name" value="TRNA-SPECIFIC ADENOSINE DEAMINASE"/>
    <property type="match status" value="1"/>
</dbReference>
<evidence type="ECO:0000256" key="2">
    <source>
        <dbReference type="ARBA" id="ARBA00011738"/>
    </source>
</evidence>
<organism evidence="10 11">
    <name type="scientific">Candidatus Aquitaenariimonas noxiae</name>
    <dbReference type="NCBI Taxonomy" id="1974741"/>
    <lineage>
        <taxon>Bacteria</taxon>
        <taxon>Pseudomonadati</taxon>
        <taxon>Candidatus Omnitrophota</taxon>
        <taxon>Candidatus Aquitaenariimonas</taxon>
    </lineage>
</organism>
<evidence type="ECO:0000256" key="5">
    <source>
        <dbReference type="ARBA" id="ARBA00022801"/>
    </source>
</evidence>
<dbReference type="InterPro" id="IPR016192">
    <property type="entry name" value="APOBEC/CMP_deaminase_Zn-bd"/>
</dbReference>
<proteinExistence type="inferred from homology"/>
<gene>
    <name evidence="8" type="primary">tadA</name>
    <name evidence="10" type="ORF">COS99_03170</name>
</gene>
<feature type="binding site" evidence="8">
    <location>
        <position position="86"/>
    </location>
    <ligand>
        <name>Zn(2+)</name>
        <dbReference type="ChEBI" id="CHEBI:29105"/>
        <note>catalytic</note>
    </ligand>
</feature>
<feature type="binding site" evidence="8">
    <location>
        <position position="53"/>
    </location>
    <ligand>
        <name>Zn(2+)</name>
        <dbReference type="ChEBI" id="CHEBI:29105"/>
        <note>catalytic</note>
    </ligand>
</feature>
<keyword evidence="3 8" id="KW-0819">tRNA processing</keyword>
<dbReference type="InterPro" id="IPR002125">
    <property type="entry name" value="CMP_dCMP_dom"/>
</dbReference>